<evidence type="ECO:0000313" key="2">
    <source>
        <dbReference type="Proteomes" id="UP001205965"/>
    </source>
</evidence>
<dbReference type="SUPFAM" id="SSF51261">
    <property type="entry name" value="Duplicated hybrid motif"/>
    <property type="match status" value="1"/>
</dbReference>
<dbReference type="RefSeq" id="WP_259427254.1">
    <property type="nucleotide sequence ID" value="NZ_JANWTC010000003.1"/>
</dbReference>
<organism evidence="1 2">
    <name type="scientific">Corynebacterium lemuris</name>
    <dbReference type="NCBI Taxonomy" id="1859292"/>
    <lineage>
        <taxon>Bacteria</taxon>
        <taxon>Bacillati</taxon>
        <taxon>Actinomycetota</taxon>
        <taxon>Actinomycetes</taxon>
        <taxon>Mycobacteriales</taxon>
        <taxon>Corynebacteriaceae</taxon>
        <taxon>Corynebacterium</taxon>
    </lineage>
</organism>
<dbReference type="Gene3D" id="2.70.70.10">
    <property type="entry name" value="Glucose Permease (Domain IIA)"/>
    <property type="match status" value="1"/>
</dbReference>
<sequence length="156" mass="16974">MDDPVILRFPLTGRWLARNSPARKVPSHGSHLLGTTYSIDLIGVDERGRSAPWGWASAFGTERPEKFAGFGRPVLAPVGGQVVMAHDGETDHVARRSQLTLVPYVLSQLARYRRGGITAITGNHVIIDAGGYYVSMVHLRRGSVRVQSGQQVMAGE</sequence>
<reference evidence="1 2" key="1">
    <citation type="submission" date="2022-08" db="EMBL/GenBank/DDBJ databases">
        <title>YIM 101645 draft genome.</title>
        <authorList>
            <person name="Chen X."/>
        </authorList>
    </citation>
    <scope>NUCLEOTIDE SEQUENCE [LARGE SCALE GENOMIC DNA]</scope>
    <source>
        <strain evidence="1 2">YIM 101645</strain>
    </source>
</reference>
<protein>
    <submittedName>
        <fullName evidence="1">M23 family metallopeptidase</fullName>
    </submittedName>
</protein>
<comment type="caution">
    <text evidence="1">The sequence shown here is derived from an EMBL/GenBank/DDBJ whole genome shotgun (WGS) entry which is preliminary data.</text>
</comment>
<dbReference type="InterPro" id="IPR011055">
    <property type="entry name" value="Dup_hybrid_motif"/>
</dbReference>
<dbReference type="EMBL" id="JANWTC010000003">
    <property type="protein sequence ID" value="MCS5479196.1"/>
    <property type="molecule type" value="Genomic_DNA"/>
</dbReference>
<name>A0ABT2FVD0_9CORY</name>
<dbReference type="Proteomes" id="UP001205965">
    <property type="component" value="Unassembled WGS sequence"/>
</dbReference>
<accession>A0ABT2FVD0</accession>
<keyword evidence="2" id="KW-1185">Reference proteome</keyword>
<proteinExistence type="predicted"/>
<evidence type="ECO:0000313" key="1">
    <source>
        <dbReference type="EMBL" id="MCS5479196.1"/>
    </source>
</evidence>
<gene>
    <name evidence="1" type="ORF">NYP18_05960</name>
</gene>